<keyword evidence="5 9" id="KW-0378">Hydrolase</keyword>
<dbReference type="Gene3D" id="2.160.20.10">
    <property type="entry name" value="Single-stranded right-handed beta-helix, Pectin lyase-like"/>
    <property type="match status" value="1"/>
</dbReference>
<sequence>MTRLSNNFCIILASILVVSLACQNALAQVLDITEHGAVANGETDCSNALLAAFKEACASPTPSTILIPKGDFYVSQVILNGPCKSTIGIDLQGNLVAPTNPTNPDPKTDWFNIRKVDGLNVFGGGSMNGQGKTAWDKKLAGEKLNLMAMFSLAFVTNVDIRDVTFTQAKNTHVHFYGCKNVTFTKVTIDAPAESPNTDGIKMGVSSDIKILDSNLMSGDDCVAILHGTERLTVVNTKCGPGHGISVGSMGNTPDEKDISGIHIRNCTFIGTDNGVRIKTWQDKYAAIANDIRFEDIIMEDVINPIIIDQEYCPAANCGGKAPSKVKISKVAFNNIRGSSKTENAVKLICSQLEPCSDVEISDINLTFNGGKSISSCANVKPILGGVQIPQICGAPLGGKI</sequence>
<dbReference type="GO" id="GO:0004650">
    <property type="term" value="F:polygalacturonase activity"/>
    <property type="evidence" value="ECO:0007669"/>
    <property type="project" value="InterPro"/>
</dbReference>
<name>A0AAV3QBZ4_LITER</name>
<dbReference type="InterPro" id="IPR006626">
    <property type="entry name" value="PbH1"/>
</dbReference>
<keyword evidence="3" id="KW-0134">Cell wall</keyword>
<evidence type="ECO:0000256" key="8">
    <source>
        <dbReference type="PROSITE-ProRule" id="PRU10052"/>
    </source>
</evidence>
<comment type="caution">
    <text evidence="11">The sequence shown here is derived from an EMBL/GenBank/DDBJ whole genome shotgun (WGS) entry which is preliminary data.</text>
</comment>
<comment type="subcellular location">
    <subcellularLocation>
        <location evidence="1">Secreted</location>
        <location evidence="1">Cell wall</location>
    </subcellularLocation>
</comment>
<gene>
    <name evidence="11" type="ORF">LIER_39265</name>
</gene>
<keyword evidence="10" id="KW-0732">Signal</keyword>
<comment type="similarity">
    <text evidence="2 9">Belongs to the glycosyl hydrolase 28 family.</text>
</comment>
<dbReference type="InterPro" id="IPR000743">
    <property type="entry name" value="Glyco_hydro_28"/>
</dbReference>
<evidence type="ECO:0000313" key="12">
    <source>
        <dbReference type="Proteomes" id="UP001454036"/>
    </source>
</evidence>
<evidence type="ECO:0000256" key="7">
    <source>
        <dbReference type="ARBA" id="ARBA00023316"/>
    </source>
</evidence>
<dbReference type="InterPro" id="IPR011050">
    <property type="entry name" value="Pectin_lyase_fold/virulence"/>
</dbReference>
<dbReference type="EMBL" id="BAABME010020852">
    <property type="protein sequence ID" value="GAA0161632.1"/>
    <property type="molecule type" value="Genomic_DNA"/>
</dbReference>
<feature type="signal peptide" evidence="10">
    <location>
        <begin position="1"/>
        <end position="27"/>
    </location>
</feature>
<dbReference type="GO" id="GO:0071555">
    <property type="term" value="P:cell wall organization"/>
    <property type="evidence" value="ECO:0007669"/>
    <property type="project" value="UniProtKB-KW"/>
</dbReference>
<keyword evidence="12" id="KW-1185">Reference proteome</keyword>
<dbReference type="FunFam" id="2.160.20.10:FF:000004">
    <property type="entry name" value="Pectin lyase-like superfamily protein"/>
    <property type="match status" value="1"/>
</dbReference>
<feature type="chain" id="PRO_5043495198" description="Polygalacturonase" evidence="10">
    <location>
        <begin position="28"/>
        <end position="400"/>
    </location>
</feature>
<dbReference type="InterPro" id="IPR012334">
    <property type="entry name" value="Pectin_lyas_fold"/>
</dbReference>
<evidence type="ECO:0000256" key="2">
    <source>
        <dbReference type="ARBA" id="ARBA00008834"/>
    </source>
</evidence>
<proteinExistence type="inferred from homology"/>
<evidence type="ECO:0000256" key="3">
    <source>
        <dbReference type="ARBA" id="ARBA00022512"/>
    </source>
</evidence>
<dbReference type="AlphaFoldDB" id="A0AAV3QBZ4"/>
<keyword evidence="7" id="KW-0961">Cell wall biogenesis/degradation</keyword>
<dbReference type="Proteomes" id="UP001454036">
    <property type="component" value="Unassembled WGS sequence"/>
</dbReference>
<evidence type="ECO:0000256" key="6">
    <source>
        <dbReference type="ARBA" id="ARBA00023295"/>
    </source>
</evidence>
<feature type="active site" evidence="8">
    <location>
        <position position="242"/>
    </location>
</feature>
<keyword evidence="6 9" id="KW-0326">Glycosidase</keyword>
<evidence type="ECO:0000256" key="10">
    <source>
        <dbReference type="SAM" id="SignalP"/>
    </source>
</evidence>
<protein>
    <recommendedName>
        <fullName evidence="13">Polygalacturonase</fullName>
    </recommendedName>
</protein>
<dbReference type="SUPFAM" id="SSF51126">
    <property type="entry name" value="Pectin lyase-like"/>
    <property type="match status" value="1"/>
</dbReference>
<dbReference type="PANTHER" id="PTHR31375">
    <property type="match status" value="1"/>
</dbReference>
<dbReference type="GO" id="GO:0005975">
    <property type="term" value="P:carbohydrate metabolic process"/>
    <property type="evidence" value="ECO:0007669"/>
    <property type="project" value="InterPro"/>
</dbReference>
<evidence type="ECO:0008006" key="13">
    <source>
        <dbReference type="Google" id="ProtNLM"/>
    </source>
</evidence>
<evidence type="ECO:0000256" key="1">
    <source>
        <dbReference type="ARBA" id="ARBA00004191"/>
    </source>
</evidence>
<keyword evidence="4" id="KW-0964">Secreted</keyword>
<evidence type="ECO:0000256" key="4">
    <source>
        <dbReference type="ARBA" id="ARBA00022525"/>
    </source>
</evidence>
<evidence type="ECO:0000313" key="11">
    <source>
        <dbReference type="EMBL" id="GAA0161632.1"/>
    </source>
</evidence>
<evidence type="ECO:0000256" key="9">
    <source>
        <dbReference type="RuleBase" id="RU361169"/>
    </source>
</evidence>
<organism evidence="11 12">
    <name type="scientific">Lithospermum erythrorhizon</name>
    <name type="common">Purple gromwell</name>
    <name type="synonym">Lithospermum officinale var. erythrorhizon</name>
    <dbReference type="NCBI Taxonomy" id="34254"/>
    <lineage>
        <taxon>Eukaryota</taxon>
        <taxon>Viridiplantae</taxon>
        <taxon>Streptophyta</taxon>
        <taxon>Embryophyta</taxon>
        <taxon>Tracheophyta</taxon>
        <taxon>Spermatophyta</taxon>
        <taxon>Magnoliopsida</taxon>
        <taxon>eudicotyledons</taxon>
        <taxon>Gunneridae</taxon>
        <taxon>Pentapetalae</taxon>
        <taxon>asterids</taxon>
        <taxon>lamiids</taxon>
        <taxon>Boraginales</taxon>
        <taxon>Boraginaceae</taxon>
        <taxon>Boraginoideae</taxon>
        <taxon>Lithospermeae</taxon>
        <taxon>Lithospermum</taxon>
    </lineage>
</organism>
<accession>A0AAV3QBZ4</accession>
<evidence type="ECO:0000256" key="5">
    <source>
        <dbReference type="ARBA" id="ARBA00022801"/>
    </source>
</evidence>
<dbReference type="Pfam" id="PF00295">
    <property type="entry name" value="Glyco_hydro_28"/>
    <property type="match status" value="1"/>
</dbReference>
<dbReference type="PROSITE" id="PS00502">
    <property type="entry name" value="POLYGALACTURONASE"/>
    <property type="match status" value="1"/>
</dbReference>
<dbReference type="SMART" id="SM00710">
    <property type="entry name" value="PbH1"/>
    <property type="match status" value="5"/>
</dbReference>
<dbReference type="PROSITE" id="PS51257">
    <property type="entry name" value="PROKAR_LIPOPROTEIN"/>
    <property type="match status" value="1"/>
</dbReference>
<reference evidence="11 12" key="1">
    <citation type="submission" date="2024-01" db="EMBL/GenBank/DDBJ databases">
        <title>The complete chloroplast genome sequence of Lithospermum erythrorhizon: insights into the phylogenetic relationship among Boraginaceae species and the maternal lineages of purple gromwells.</title>
        <authorList>
            <person name="Okada T."/>
            <person name="Watanabe K."/>
        </authorList>
    </citation>
    <scope>NUCLEOTIDE SEQUENCE [LARGE SCALE GENOMIC DNA]</scope>
</reference>